<feature type="domain" description="VOC" evidence="1">
    <location>
        <begin position="9"/>
        <end position="134"/>
    </location>
</feature>
<dbReference type="InterPro" id="IPR004360">
    <property type="entry name" value="Glyas_Fos-R_dOase_dom"/>
</dbReference>
<accession>A0A857C4Q6</accession>
<evidence type="ECO:0000259" key="1">
    <source>
        <dbReference type="PROSITE" id="PS51819"/>
    </source>
</evidence>
<dbReference type="InterPro" id="IPR029068">
    <property type="entry name" value="Glyas_Bleomycin-R_OHBP_Dase"/>
</dbReference>
<dbReference type="PANTHER" id="PTHR21366:SF22">
    <property type="entry name" value="VOC DOMAIN-CONTAINING PROTEIN"/>
    <property type="match status" value="1"/>
</dbReference>
<dbReference type="EMBL" id="CP046908">
    <property type="protein sequence ID" value="QGZ33859.1"/>
    <property type="molecule type" value="Genomic_DNA"/>
</dbReference>
<dbReference type="KEGG" id="siw:GH266_04650"/>
<dbReference type="PROSITE" id="PS51819">
    <property type="entry name" value="VOC"/>
    <property type="match status" value="1"/>
</dbReference>
<sequence length="142" mass="15206">MPTPPPLQGILETAVYVDDLDKAHAFYAGVVGLERMLETDRLYAYDTGPGETLLVFARGQTIEDTVTDGGVIPGHHSEGPGHFAFRIAADQLDPWRAHLAASGVALRSEVTWPAGGTSLYVDDPDGNVVEFAAPPLWANFMG</sequence>
<dbReference type="InterPro" id="IPR050383">
    <property type="entry name" value="GlyoxalaseI/FosfomycinResist"/>
</dbReference>
<dbReference type="Gene3D" id="3.10.180.10">
    <property type="entry name" value="2,3-Dihydroxybiphenyl 1,2-Dioxygenase, domain 1"/>
    <property type="match status" value="1"/>
</dbReference>
<evidence type="ECO:0000313" key="2">
    <source>
        <dbReference type="EMBL" id="QGZ33859.1"/>
    </source>
</evidence>
<dbReference type="InterPro" id="IPR037523">
    <property type="entry name" value="VOC_core"/>
</dbReference>
<evidence type="ECO:0000313" key="3">
    <source>
        <dbReference type="Proteomes" id="UP000435648"/>
    </source>
</evidence>
<proteinExistence type="predicted"/>
<dbReference type="Proteomes" id="UP000435648">
    <property type="component" value="Chromosome"/>
</dbReference>
<gene>
    <name evidence="2" type="ORF">GH266_04650</name>
</gene>
<name>A0A857C4Q6_9HYPH</name>
<protein>
    <submittedName>
        <fullName evidence="2">Glyoxalase</fullName>
    </submittedName>
</protein>
<dbReference type="RefSeq" id="WP_158192866.1">
    <property type="nucleotide sequence ID" value="NZ_CP046908.1"/>
</dbReference>
<dbReference type="SUPFAM" id="SSF54593">
    <property type="entry name" value="Glyoxalase/Bleomycin resistance protein/Dihydroxybiphenyl dioxygenase"/>
    <property type="match status" value="1"/>
</dbReference>
<dbReference type="AlphaFoldDB" id="A0A857C4Q6"/>
<dbReference type="OrthoDB" id="9812656at2"/>
<dbReference type="PANTHER" id="PTHR21366">
    <property type="entry name" value="GLYOXALASE FAMILY PROTEIN"/>
    <property type="match status" value="1"/>
</dbReference>
<dbReference type="Pfam" id="PF00903">
    <property type="entry name" value="Glyoxalase"/>
    <property type="match status" value="1"/>
</dbReference>
<reference evidence="2 3" key="1">
    <citation type="submission" date="2019-12" db="EMBL/GenBank/DDBJ databases">
        <title>The genome of Stappia indica PHM037.</title>
        <authorList>
            <person name="Kacar D."/>
            <person name="Galan B."/>
            <person name="Canedo L."/>
            <person name="Rodriguez P."/>
            <person name="de la Calle F."/>
            <person name="Garcia J.L."/>
        </authorList>
    </citation>
    <scope>NUCLEOTIDE SEQUENCE [LARGE SCALE GENOMIC DNA]</scope>
    <source>
        <strain evidence="2 3">PHM037</strain>
    </source>
</reference>
<organism evidence="2 3">
    <name type="scientific">Stappia indica</name>
    <dbReference type="NCBI Taxonomy" id="538381"/>
    <lineage>
        <taxon>Bacteria</taxon>
        <taxon>Pseudomonadati</taxon>
        <taxon>Pseudomonadota</taxon>
        <taxon>Alphaproteobacteria</taxon>
        <taxon>Hyphomicrobiales</taxon>
        <taxon>Stappiaceae</taxon>
        <taxon>Stappia</taxon>
    </lineage>
</organism>